<dbReference type="SUPFAM" id="SSF111369">
    <property type="entry name" value="HlyD-like secretion proteins"/>
    <property type="match status" value="1"/>
</dbReference>
<evidence type="ECO:0000256" key="2">
    <source>
        <dbReference type="ARBA" id="ARBA00023054"/>
    </source>
</evidence>
<accession>A0A4Z0P4X9</accession>
<proteinExistence type="predicted"/>
<dbReference type="EMBL" id="SRLA01000003">
    <property type="protein sequence ID" value="TGE06226.1"/>
    <property type="molecule type" value="Genomic_DNA"/>
</dbReference>
<comment type="subcellular location">
    <subcellularLocation>
        <location evidence="1">Cell envelope</location>
    </subcellularLocation>
</comment>
<dbReference type="RefSeq" id="WP_135435017.1">
    <property type="nucleotide sequence ID" value="NZ_SRLA01000003.1"/>
</dbReference>
<gene>
    <name evidence="3" type="ORF">EU556_15320</name>
</gene>
<evidence type="ECO:0000313" key="3">
    <source>
        <dbReference type="EMBL" id="TGE06226.1"/>
    </source>
</evidence>
<comment type="caution">
    <text evidence="3">The sequence shown here is derived from an EMBL/GenBank/DDBJ whole genome shotgun (WGS) entry which is preliminary data.</text>
</comment>
<evidence type="ECO:0000313" key="4">
    <source>
        <dbReference type="Proteomes" id="UP000298337"/>
    </source>
</evidence>
<dbReference type="Gene3D" id="2.40.50.100">
    <property type="match status" value="1"/>
</dbReference>
<dbReference type="Proteomes" id="UP000298337">
    <property type="component" value="Unassembled WGS sequence"/>
</dbReference>
<dbReference type="Gene3D" id="2.40.30.170">
    <property type="match status" value="1"/>
</dbReference>
<dbReference type="PANTHER" id="PTHR32347:SF23">
    <property type="entry name" value="BLL5650 PROTEIN"/>
    <property type="match status" value="1"/>
</dbReference>
<evidence type="ECO:0000256" key="1">
    <source>
        <dbReference type="ARBA" id="ARBA00004196"/>
    </source>
</evidence>
<reference evidence="3 4" key="1">
    <citation type="submission" date="2019-04" db="EMBL/GenBank/DDBJ databases">
        <authorList>
            <person name="Feng G."/>
            <person name="Zhang J."/>
            <person name="Zhu H."/>
        </authorList>
    </citation>
    <scope>NUCLEOTIDE SEQUENCE [LARGE SCALE GENOMIC DNA]</scope>
    <source>
        <strain evidence="3 4">92R-1</strain>
    </source>
</reference>
<dbReference type="PANTHER" id="PTHR32347">
    <property type="entry name" value="EFFLUX SYSTEM COMPONENT YKNX-RELATED"/>
    <property type="match status" value="1"/>
</dbReference>
<dbReference type="AlphaFoldDB" id="A0A4Z0P4X9"/>
<keyword evidence="2" id="KW-0175">Coiled coil</keyword>
<organism evidence="3 4">
    <name type="scientific">Hymenobacter fodinae</name>
    <dbReference type="NCBI Taxonomy" id="2510796"/>
    <lineage>
        <taxon>Bacteria</taxon>
        <taxon>Pseudomonadati</taxon>
        <taxon>Bacteroidota</taxon>
        <taxon>Cytophagia</taxon>
        <taxon>Cytophagales</taxon>
        <taxon>Hymenobacteraceae</taxon>
        <taxon>Hymenobacter</taxon>
    </lineage>
</organism>
<protein>
    <submittedName>
        <fullName evidence="3">HlyD family efflux transporter periplasmic adaptor subunit</fullName>
    </submittedName>
</protein>
<sequence length="227" mass="24859">MSGISQHFALLLALGALLSLRPAPSRLPTPPVAASLRPIALPVAQPTRETIVRVGVIEPIYTLPLLTPTHGWARQVFFSDGDYVRRRQILLKLMSNAEYSSQFNRSYVLAPRTGFVEQKNATVGGHLKAGARVATLLDVSQVKVVVAVPARTGRALKLCDQVPVRIAELPGRHFTGVVDYLQRPTAGHSSYLVTVTVRNHVAPLIRPRMHAHVQLPARRFPALLAKD</sequence>
<dbReference type="InterPro" id="IPR050465">
    <property type="entry name" value="UPF0194_transport"/>
</dbReference>
<dbReference type="OrthoDB" id="881943at2"/>
<keyword evidence="4" id="KW-1185">Reference proteome</keyword>
<dbReference type="GO" id="GO:0030313">
    <property type="term" value="C:cell envelope"/>
    <property type="evidence" value="ECO:0007669"/>
    <property type="project" value="UniProtKB-SubCell"/>
</dbReference>
<name>A0A4Z0P4X9_9BACT</name>